<dbReference type="GeneID" id="76460225"/>
<comment type="subunit">
    <text evidence="1">Heterotrimer of A, B and C subunits.</text>
</comment>
<dbReference type="GO" id="GO:0006450">
    <property type="term" value="P:regulation of translational fidelity"/>
    <property type="evidence" value="ECO:0007669"/>
    <property type="project" value="InterPro"/>
</dbReference>
<dbReference type="Gene3D" id="1.10.20.60">
    <property type="entry name" value="Glu-tRNAGln amidotransferase C subunit, N-terminal domain"/>
    <property type="match status" value="1"/>
</dbReference>
<dbReference type="InterPro" id="IPR036113">
    <property type="entry name" value="Asp/Glu-ADT_sf_sub_c"/>
</dbReference>
<comment type="catalytic activity">
    <reaction evidence="1">
        <text>L-glutamyl-tRNA(Gln) + L-glutamine + ATP + H2O = L-glutaminyl-tRNA(Gln) + L-glutamate + ADP + phosphate + H(+)</text>
        <dbReference type="Rhea" id="RHEA:17521"/>
        <dbReference type="Rhea" id="RHEA-COMP:9681"/>
        <dbReference type="Rhea" id="RHEA-COMP:9684"/>
        <dbReference type="ChEBI" id="CHEBI:15377"/>
        <dbReference type="ChEBI" id="CHEBI:15378"/>
        <dbReference type="ChEBI" id="CHEBI:29985"/>
        <dbReference type="ChEBI" id="CHEBI:30616"/>
        <dbReference type="ChEBI" id="CHEBI:43474"/>
        <dbReference type="ChEBI" id="CHEBI:58359"/>
        <dbReference type="ChEBI" id="CHEBI:78520"/>
        <dbReference type="ChEBI" id="CHEBI:78521"/>
        <dbReference type="ChEBI" id="CHEBI:456216"/>
    </reaction>
</comment>
<name>A1WIB2_VEREI</name>
<dbReference type="HOGENOM" id="CLU_105899_2_2_4"/>
<keyword evidence="1" id="KW-0067">ATP-binding</keyword>
<evidence type="ECO:0000256" key="1">
    <source>
        <dbReference type="HAMAP-Rule" id="MF_00122"/>
    </source>
</evidence>
<evidence type="ECO:0000313" key="2">
    <source>
        <dbReference type="EMBL" id="ABM57369.1"/>
    </source>
</evidence>
<dbReference type="HAMAP" id="MF_00122">
    <property type="entry name" value="GatC"/>
    <property type="match status" value="1"/>
</dbReference>
<dbReference type="InterPro" id="IPR003837">
    <property type="entry name" value="GatC"/>
</dbReference>
<dbReference type="SUPFAM" id="SSF141000">
    <property type="entry name" value="Glu-tRNAGln amidotransferase C subunit"/>
    <property type="match status" value="1"/>
</dbReference>
<dbReference type="STRING" id="391735.Veis_1611"/>
<dbReference type="GO" id="GO:0050567">
    <property type="term" value="F:glutaminyl-tRNA synthase (glutamine-hydrolyzing) activity"/>
    <property type="evidence" value="ECO:0007669"/>
    <property type="project" value="UniProtKB-UniRule"/>
</dbReference>
<comment type="function">
    <text evidence="1">Allows the formation of correctly charged Asn-tRNA(Asn) or Gln-tRNA(Gln) through the transamidation of misacylated Asp-tRNA(Asn) or Glu-tRNA(Gln) in organisms which lack either or both of asparaginyl-tRNA or glutaminyl-tRNA synthetases. The reaction takes place in the presence of glutamine and ATP through an activated phospho-Asp-tRNA(Asn) or phospho-Glu-tRNA(Gln).</text>
</comment>
<sequence>MALIPQDIERIARLARLALTPAESAGMLTQLNGFFAIVEKMRAVDTSGLTPLAHPVAAIESQALRLRADLVSEPDQRQANQQSAPAVEGGLYLVPKVIE</sequence>
<dbReference type="GO" id="GO:0005524">
    <property type="term" value="F:ATP binding"/>
    <property type="evidence" value="ECO:0007669"/>
    <property type="project" value="UniProtKB-KW"/>
</dbReference>
<gene>
    <name evidence="1" type="primary">gatC</name>
    <name evidence="2" type="ordered locus">Veis_1611</name>
</gene>
<keyword evidence="1" id="KW-0547">Nucleotide-binding</keyword>
<dbReference type="OrthoDB" id="9794326at2"/>
<reference evidence="3" key="1">
    <citation type="submission" date="2006-12" db="EMBL/GenBank/DDBJ databases">
        <title>Complete sequence of chromosome 1 of Verminephrobacter eiseniae EF01-2.</title>
        <authorList>
            <person name="Copeland A."/>
            <person name="Lucas S."/>
            <person name="Lapidus A."/>
            <person name="Barry K."/>
            <person name="Detter J.C."/>
            <person name="Glavina del Rio T."/>
            <person name="Dalin E."/>
            <person name="Tice H."/>
            <person name="Pitluck S."/>
            <person name="Chertkov O."/>
            <person name="Brettin T."/>
            <person name="Bruce D."/>
            <person name="Han C."/>
            <person name="Tapia R."/>
            <person name="Gilna P."/>
            <person name="Schmutz J."/>
            <person name="Larimer F."/>
            <person name="Land M."/>
            <person name="Hauser L."/>
            <person name="Kyrpides N."/>
            <person name="Kim E."/>
            <person name="Stahl D."/>
            <person name="Richardson P."/>
        </authorList>
    </citation>
    <scope>NUCLEOTIDE SEQUENCE [LARGE SCALE GENOMIC DNA]</scope>
    <source>
        <strain evidence="3">EF01-2</strain>
    </source>
</reference>
<dbReference type="EMBL" id="CP000542">
    <property type="protein sequence ID" value="ABM57369.1"/>
    <property type="molecule type" value="Genomic_DNA"/>
</dbReference>
<dbReference type="Pfam" id="PF02686">
    <property type="entry name" value="GatC"/>
    <property type="match status" value="1"/>
</dbReference>
<keyword evidence="1" id="KW-0648">Protein biosynthesis</keyword>
<dbReference type="KEGG" id="vei:Veis_1611"/>
<keyword evidence="2" id="KW-0808">Transferase</keyword>
<dbReference type="NCBIfam" id="TIGR00135">
    <property type="entry name" value="gatC"/>
    <property type="match status" value="1"/>
</dbReference>
<evidence type="ECO:0000313" key="3">
    <source>
        <dbReference type="Proteomes" id="UP000000374"/>
    </source>
</evidence>
<keyword evidence="3" id="KW-1185">Reference proteome</keyword>
<dbReference type="PANTHER" id="PTHR15004">
    <property type="entry name" value="GLUTAMYL-TRNA(GLN) AMIDOTRANSFERASE SUBUNIT C, MITOCHONDRIAL"/>
    <property type="match status" value="1"/>
</dbReference>
<proteinExistence type="inferred from homology"/>
<dbReference type="GO" id="GO:0070681">
    <property type="term" value="P:glutaminyl-tRNAGln biosynthesis via transamidation"/>
    <property type="evidence" value="ECO:0007669"/>
    <property type="project" value="TreeGrafter"/>
</dbReference>
<dbReference type="GO" id="GO:0050566">
    <property type="term" value="F:asparaginyl-tRNA synthase (glutamine-hydrolyzing) activity"/>
    <property type="evidence" value="ECO:0007669"/>
    <property type="project" value="RHEA"/>
</dbReference>
<dbReference type="AlphaFoldDB" id="A1WIB2"/>
<dbReference type="PANTHER" id="PTHR15004:SF0">
    <property type="entry name" value="GLUTAMYL-TRNA(GLN) AMIDOTRANSFERASE SUBUNIT C, MITOCHONDRIAL"/>
    <property type="match status" value="1"/>
</dbReference>
<organism evidence="2 3">
    <name type="scientific">Verminephrobacter eiseniae (strain EF01-2)</name>
    <dbReference type="NCBI Taxonomy" id="391735"/>
    <lineage>
        <taxon>Bacteria</taxon>
        <taxon>Pseudomonadati</taxon>
        <taxon>Pseudomonadota</taxon>
        <taxon>Betaproteobacteria</taxon>
        <taxon>Burkholderiales</taxon>
        <taxon>Comamonadaceae</taxon>
        <taxon>Verminephrobacter</taxon>
    </lineage>
</organism>
<protein>
    <recommendedName>
        <fullName evidence="1">Aspartyl/glutamyl-tRNA(Asn/Gln) amidotransferase subunit C</fullName>
        <shortName evidence="1">Asp/Glu-ADT subunit C</shortName>
        <ecNumber evidence="1">6.3.5.-</ecNumber>
    </recommendedName>
</protein>
<dbReference type="eggNOG" id="COG0721">
    <property type="taxonomic scope" value="Bacteria"/>
</dbReference>
<accession>A1WIB2</accession>
<dbReference type="RefSeq" id="WP_011809376.1">
    <property type="nucleotide sequence ID" value="NC_008786.1"/>
</dbReference>
<dbReference type="Proteomes" id="UP000000374">
    <property type="component" value="Chromosome"/>
</dbReference>
<comment type="similarity">
    <text evidence="1">Belongs to the GatC family.</text>
</comment>
<dbReference type="GO" id="GO:0016740">
    <property type="term" value="F:transferase activity"/>
    <property type="evidence" value="ECO:0007669"/>
    <property type="project" value="UniProtKB-KW"/>
</dbReference>
<comment type="catalytic activity">
    <reaction evidence="1">
        <text>L-aspartyl-tRNA(Asn) + L-glutamine + ATP + H2O = L-asparaginyl-tRNA(Asn) + L-glutamate + ADP + phosphate + 2 H(+)</text>
        <dbReference type="Rhea" id="RHEA:14513"/>
        <dbReference type="Rhea" id="RHEA-COMP:9674"/>
        <dbReference type="Rhea" id="RHEA-COMP:9677"/>
        <dbReference type="ChEBI" id="CHEBI:15377"/>
        <dbReference type="ChEBI" id="CHEBI:15378"/>
        <dbReference type="ChEBI" id="CHEBI:29985"/>
        <dbReference type="ChEBI" id="CHEBI:30616"/>
        <dbReference type="ChEBI" id="CHEBI:43474"/>
        <dbReference type="ChEBI" id="CHEBI:58359"/>
        <dbReference type="ChEBI" id="CHEBI:78515"/>
        <dbReference type="ChEBI" id="CHEBI:78516"/>
        <dbReference type="ChEBI" id="CHEBI:456216"/>
    </reaction>
</comment>
<dbReference type="EC" id="6.3.5.-" evidence="1"/>
<dbReference type="GO" id="GO:0006412">
    <property type="term" value="P:translation"/>
    <property type="evidence" value="ECO:0007669"/>
    <property type="project" value="UniProtKB-UniRule"/>
</dbReference>
<keyword evidence="1 2" id="KW-0436">Ligase</keyword>